<organism evidence="1">
    <name type="scientific">marine sediment metagenome</name>
    <dbReference type="NCBI Taxonomy" id="412755"/>
    <lineage>
        <taxon>unclassified sequences</taxon>
        <taxon>metagenomes</taxon>
        <taxon>ecological metagenomes</taxon>
    </lineage>
</organism>
<comment type="caution">
    <text evidence="1">The sequence shown here is derived from an EMBL/GenBank/DDBJ whole genome shotgun (WGS) entry which is preliminary data.</text>
</comment>
<accession>A0A0F9UAK3</accession>
<proteinExistence type="predicted"/>
<sequence length="134" mass="15291">MCEILEDFTESKNFTGYKVARKEKGKYYSLTTGIEYREGRTMPKLRQKLVRADVERWPWNLLESGSTFYSPGMQGRTGVFVHKPTVHLIQSPDTAVLLKMTITGGLKRGRYIGSVLLIAGRKIVKFKEVKFATI</sequence>
<name>A0A0F9UAK3_9ZZZZ</name>
<protein>
    <submittedName>
        <fullName evidence="1">Uncharacterized protein</fullName>
    </submittedName>
</protein>
<dbReference type="AlphaFoldDB" id="A0A0F9UAK3"/>
<reference evidence="1" key="1">
    <citation type="journal article" date="2015" name="Nature">
        <title>Complex archaea that bridge the gap between prokaryotes and eukaryotes.</title>
        <authorList>
            <person name="Spang A."/>
            <person name="Saw J.H."/>
            <person name="Jorgensen S.L."/>
            <person name="Zaremba-Niedzwiedzka K."/>
            <person name="Martijn J."/>
            <person name="Lind A.E."/>
            <person name="van Eijk R."/>
            <person name="Schleper C."/>
            <person name="Guy L."/>
            <person name="Ettema T.J."/>
        </authorList>
    </citation>
    <scope>NUCLEOTIDE SEQUENCE</scope>
</reference>
<gene>
    <name evidence="1" type="ORF">LCGC14_0245800</name>
</gene>
<evidence type="ECO:0000313" key="1">
    <source>
        <dbReference type="EMBL" id="KKN88689.1"/>
    </source>
</evidence>
<dbReference type="EMBL" id="LAZR01000126">
    <property type="protein sequence ID" value="KKN88689.1"/>
    <property type="molecule type" value="Genomic_DNA"/>
</dbReference>